<dbReference type="PANTHER" id="PTHR47969">
    <property type="entry name" value="CHROMOSOME-ASSOCIATED KINESIN KIF4A-RELATED"/>
    <property type="match status" value="1"/>
</dbReference>
<keyword evidence="3" id="KW-0505">Motor protein</keyword>
<dbReference type="OrthoDB" id="206213at2759"/>
<organism evidence="8 9">
    <name type="scientific">Symbiodinium microadriaticum</name>
    <name type="common">Dinoflagellate</name>
    <name type="synonym">Zooxanthella microadriatica</name>
    <dbReference type="NCBI Taxonomy" id="2951"/>
    <lineage>
        <taxon>Eukaryota</taxon>
        <taxon>Sar</taxon>
        <taxon>Alveolata</taxon>
        <taxon>Dinophyceae</taxon>
        <taxon>Suessiales</taxon>
        <taxon>Symbiodiniaceae</taxon>
        <taxon>Symbiodinium</taxon>
    </lineage>
</organism>
<feature type="compositionally biased region" description="Polar residues" evidence="5">
    <location>
        <begin position="1223"/>
        <end position="1241"/>
    </location>
</feature>
<dbReference type="InterPro" id="IPR001752">
    <property type="entry name" value="Kinesin_motor_dom"/>
</dbReference>
<dbReference type="InterPro" id="IPR036961">
    <property type="entry name" value="Kinesin_motor_dom_sf"/>
</dbReference>
<feature type="region of interest" description="Disordered" evidence="5">
    <location>
        <begin position="111"/>
        <end position="176"/>
    </location>
</feature>
<protein>
    <submittedName>
        <fullName evidence="8">Kinesin-like protein KIF13B</fullName>
    </submittedName>
</protein>
<dbReference type="SUPFAM" id="SSF49879">
    <property type="entry name" value="SMAD/FHA domain"/>
    <property type="match status" value="1"/>
</dbReference>
<dbReference type="PRINTS" id="PR00380">
    <property type="entry name" value="KINESINHEAVY"/>
</dbReference>
<feature type="compositionally biased region" description="Polar residues" evidence="5">
    <location>
        <begin position="229"/>
        <end position="241"/>
    </location>
</feature>
<dbReference type="InterPro" id="IPR008984">
    <property type="entry name" value="SMAD_FHA_dom_sf"/>
</dbReference>
<keyword evidence="4" id="KW-0175">Coiled coil</keyword>
<evidence type="ECO:0000256" key="4">
    <source>
        <dbReference type="SAM" id="Coils"/>
    </source>
</evidence>
<gene>
    <name evidence="8" type="primary">KIF13B</name>
    <name evidence="8" type="ORF">AK812_SmicGene32131</name>
</gene>
<dbReference type="InterPro" id="IPR019821">
    <property type="entry name" value="Kinesin_motor_CS"/>
</dbReference>
<proteinExistence type="inferred from homology"/>
<evidence type="ECO:0000256" key="2">
    <source>
        <dbReference type="ARBA" id="ARBA00022840"/>
    </source>
</evidence>
<feature type="region of interest" description="Disordered" evidence="5">
    <location>
        <begin position="213"/>
        <end position="298"/>
    </location>
</feature>
<dbReference type="Gene3D" id="3.90.79.10">
    <property type="entry name" value="Nucleoside Triphosphate Pyrophosphohydrolase"/>
    <property type="match status" value="1"/>
</dbReference>
<feature type="compositionally biased region" description="Low complexity" evidence="5">
    <location>
        <begin position="1209"/>
        <end position="1218"/>
    </location>
</feature>
<dbReference type="SUPFAM" id="SSF55811">
    <property type="entry name" value="Nudix"/>
    <property type="match status" value="1"/>
</dbReference>
<dbReference type="Proteomes" id="UP000186817">
    <property type="component" value="Unassembled WGS sequence"/>
</dbReference>
<feature type="binding site" evidence="3">
    <location>
        <begin position="398"/>
        <end position="405"/>
    </location>
    <ligand>
        <name>ATP</name>
        <dbReference type="ChEBI" id="CHEBI:30616"/>
    </ligand>
</feature>
<dbReference type="InterPro" id="IPR027640">
    <property type="entry name" value="Kinesin-like_fam"/>
</dbReference>
<evidence type="ECO:0000256" key="5">
    <source>
        <dbReference type="SAM" id="MobiDB-lite"/>
    </source>
</evidence>
<dbReference type="InterPro" id="IPR000086">
    <property type="entry name" value="NUDIX_hydrolase_dom"/>
</dbReference>
<feature type="coiled-coil region" evidence="4">
    <location>
        <begin position="704"/>
        <end position="731"/>
    </location>
</feature>
<dbReference type="PROSITE" id="PS00411">
    <property type="entry name" value="KINESIN_MOTOR_1"/>
    <property type="match status" value="1"/>
</dbReference>
<dbReference type="SUPFAM" id="SSF52540">
    <property type="entry name" value="P-loop containing nucleoside triphosphate hydrolases"/>
    <property type="match status" value="1"/>
</dbReference>
<evidence type="ECO:0000256" key="3">
    <source>
        <dbReference type="PROSITE-ProRule" id="PRU00283"/>
    </source>
</evidence>
<feature type="region of interest" description="Disordered" evidence="5">
    <location>
        <begin position="1133"/>
        <end position="1159"/>
    </location>
</feature>
<dbReference type="Pfam" id="PF00293">
    <property type="entry name" value="NUDIX"/>
    <property type="match status" value="1"/>
</dbReference>
<feature type="compositionally biased region" description="Low complexity" evidence="5">
    <location>
        <begin position="249"/>
        <end position="266"/>
    </location>
</feature>
<dbReference type="OMA" id="MGNCRTA"/>
<dbReference type="SMART" id="SM00129">
    <property type="entry name" value="KISc"/>
    <property type="match status" value="1"/>
</dbReference>
<comment type="caution">
    <text evidence="8">The sequence shown here is derived from an EMBL/GenBank/DDBJ whole genome shotgun (WGS) entry which is preliminary data.</text>
</comment>
<feature type="compositionally biased region" description="Basic and acidic residues" evidence="5">
    <location>
        <begin position="146"/>
        <end position="163"/>
    </location>
</feature>
<feature type="compositionally biased region" description="Basic and acidic residues" evidence="5">
    <location>
        <begin position="111"/>
        <end position="121"/>
    </location>
</feature>
<dbReference type="GO" id="GO:0051231">
    <property type="term" value="P:spindle elongation"/>
    <property type="evidence" value="ECO:0007669"/>
    <property type="project" value="TreeGrafter"/>
</dbReference>
<sequence>MVAVCTHRVSCLHRVELQLLRMKSPEVRDSTILKPITCEGAVHRTAKAVQAPPPSAVTEGKWKPAPGKLCPYYVCLQMSPENKASRTMVAAAALGGFLACEALHRWRNRRQEVAKPHRSPDEDSPSVDASAPEANELPVAAPQSIHSEESHVEVAPDRDEARAAEAPQAETELPERTFGLRTLLEALQPRLGLSRANVATDLLQRLGTQLREAMMRPPVQVRPLRRSSVPRTGSGNGSQTARNDRQPKVPSRPSSVASARRPSTPRFELPRPADRLPSSRAGSNSSSACVPETAPKRDEPAKVIERAVTVCVRVRPMADSEIADGQTQVVACDLDAPGKIHLTRPSGGAEEPNRKQETYVFDTVLPGSAGQAAVYNLIGSPLVASLAAGYHSCVLAFGATGCGKSHTIFGGPGEARGILPRLSEKLFAAMDAVDGKTIATLSYMEIYNDKVRDLLHPEPGEQHEAPAALNVCEHPKAGVFVTGLTRSAVSDAENILRLIDYGHKIRVLASAQRSSPSSRSTAIAMLHLEQVLAGSSGTWPQQKWRHAKLQVVDLAGAEHLHAGEVARQRGSFQSIGSSGLSAMAEMVAALAKGTRGESSRYHLPYRDSKLSLLLAEALMGNCRTAVVTCVSPASRRADLTSSALRFGESVQKLHTRSTRNEEVHGDLVQTLRGEIHLLRQRLERCSPAEIRGLEEQLQAAQYLEEEYSASHEELQERSATAEQQRQRSLRRLGLRVGEPREQKVSDGRIYVVNVSLDPLLSGCLTWTLLPGEQLHIGSNPSCEICVDGLGVQPEVCSLRCVQASRLEVVPQLVGHTAKKCQDGLIVRRRSLFKRAGPLLVNGQTVEATLALRSGDVLRVGWAHFFRVVIPACASENDRRLGPRPEDALAIETTYSLTFPKDAEQLKERLGADRAAQVLGGLKDLKLAVDEANELTKELRGDSDEEFSFKGHRLMDPLNSTEATTLVVSLLRQRRPPGQAHFDEDNGGCNLEDRSEVVATWTLPDFQQRLEVMREVYDEVALRDQPWGEEGDLDPWQAQSGIPVLKATSGPGPEGSAHTQEAAAASLPMWKQLSSATSASTGAETSEERMDMAAVLQQLPQLHAELAKAYELQDVQASELVSVRREIEDLRMNLARATPSPVRRPGDPSRGSGTLSPLRGGEEAEMPLLSKSNLVPSTQTAGGAVASAAVAAAVRQTPPNRASTPRRPRAPVAPVWRGAEGPRISSSPTGRASNEPLMSSDSPLAEALPSPRSELLEETAVSEDLHEQGTIARDVSFGAGMPDSIKYYISAQSLAPSAGSVARVQPLAVSESAHEDLTAVCIRQSQSHVPPLSLEEATGKEEPWAGLGSDAAARIAILFGQSASASFHSKWEILMGQGEVQNWMKSTPGHDVQMRYPGEWKFAGGVVDADETPEEAARRELEEEFQVPVALTKATCKLRLMSIKQTRPIRNISNIMFNYVAAAEENPWLQQLDVEEVNCALSNRRRLHAEAIRGHCLCAAILLADVGPMA</sequence>
<evidence type="ECO:0000313" key="9">
    <source>
        <dbReference type="Proteomes" id="UP000186817"/>
    </source>
</evidence>
<feature type="region of interest" description="Disordered" evidence="5">
    <location>
        <begin position="1194"/>
        <end position="1250"/>
    </location>
</feature>
<dbReference type="EMBL" id="LSRX01000902">
    <property type="protein sequence ID" value="OLP86716.1"/>
    <property type="molecule type" value="Genomic_DNA"/>
</dbReference>
<dbReference type="GO" id="GO:0007052">
    <property type="term" value="P:mitotic spindle organization"/>
    <property type="evidence" value="ECO:0007669"/>
    <property type="project" value="TreeGrafter"/>
</dbReference>
<dbReference type="Gene3D" id="3.40.850.10">
    <property type="entry name" value="Kinesin motor domain"/>
    <property type="match status" value="1"/>
</dbReference>
<dbReference type="InterPro" id="IPR027417">
    <property type="entry name" value="P-loop_NTPase"/>
</dbReference>
<evidence type="ECO:0000313" key="8">
    <source>
        <dbReference type="EMBL" id="OLP86716.1"/>
    </source>
</evidence>
<accession>A0A1Q9CUX0</accession>
<dbReference type="PROSITE" id="PS51462">
    <property type="entry name" value="NUDIX"/>
    <property type="match status" value="1"/>
</dbReference>
<dbReference type="PANTHER" id="PTHR47969:SF29">
    <property type="entry name" value="KINESIN-LIKE PROTEIN"/>
    <property type="match status" value="1"/>
</dbReference>
<dbReference type="Gene3D" id="2.60.200.20">
    <property type="match status" value="1"/>
</dbReference>
<feature type="domain" description="Nudix hydrolase" evidence="7">
    <location>
        <begin position="1347"/>
        <end position="1509"/>
    </location>
</feature>
<dbReference type="GO" id="GO:0008017">
    <property type="term" value="F:microtubule binding"/>
    <property type="evidence" value="ECO:0007669"/>
    <property type="project" value="InterPro"/>
</dbReference>
<evidence type="ECO:0000256" key="1">
    <source>
        <dbReference type="ARBA" id="ARBA00022741"/>
    </source>
</evidence>
<feature type="domain" description="Kinesin motor" evidence="6">
    <location>
        <begin position="307"/>
        <end position="653"/>
    </location>
</feature>
<reference evidence="8 9" key="1">
    <citation type="submission" date="2016-02" db="EMBL/GenBank/DDBJ databases">
        <title>Genome analysis of coral dinoflagellate symbionts highlights evolutionary adaptations to a symbiotic lifestyle.</title>
        <authorList>
            <person name="Aranda M."/>
            <person name="Li Y."/>
            <person name="Liew Y.J."/>
            <person name="Baumgarten S."/>
            <person name="Simakov O."/>
            <person name="Wilson M."/>
            <person name="Piel J."/>
            <person name="Ashoor H."/>
            <person name="Bougouffa S."/>
            <person name="Bajic V.B."/>
            <person name="Ryu T."/>
            <person name="Ravasi T."/>
            <person name="Bayer T."/>
            <person name="Micklem G."/>
            <person name="Kim H."/>
            <person name="Bhak J."/>
            <person name="Lajeunesse T.C."/>
            <person name="Voolstra C.R."/>
        </authorList>
    </citation>
    <scope>NUCLEOTIDE SEQUENCE [LARGE SCALE GENOMIC DNA]</scope>
    <source>
        <strain evidence="8 9">CCMP2467</strain>
    </source>
</reference>
<keyword evidence="2 3" id="KW-0067">ATP-binding</keyword>
<name>A0A1Q9CUX0_SYMMI</name>
<keyword evidence="1 3" id="KW-0547">Nucleotide-binding</keyword>
<dbReference type="GO" id="GO:0003777">
    <property type="term" value="F:microtubule motor activity"/>
    <property type="evidence" value="ECO:0007669"/>
    <property type="project" value="InterPro"/>
</dbReference>
<dbReference type="GO" id="GO:0005524">
    <property type="term" value="F:ATP binding"/>
    <property type="evidence" value="ECO:0007669"/>
    <property type="project" value="UniProtKB-UniRule"/>
</dbReference>
<dbReference type="InterPro" id="IPR015797">
    <property type="entry name" value="NUDIX_hydrolase-like_dom_sf"/>
</dbReference>
<dbReference type="Pfam" id="PF00225">
    <property type="entry name" value="Kinesin"/>
    <property type="match status" value="1"/>
</dbReference>
<evidence type="ECO:0000259" key="6">
    <source>
        <dbReference type="PROSITE" id="PS50067"/>
    </source>
</evidence>
<evidence type="ECO:0000259" key="7">
    <source>
        <dbReference type="PROSITE" id="PS51462"/>
    </source>
</evidence>
<feature type="compositionally biased region" description="Low complexity" evidence="5">
    <location>
        <begin position="278"/>
        <end position="287"/>
    </location>
</feature>
<feature type="region of interest" description="Disordered" evidence="5">
    <location>
        <begin position="1042"/>
        <end position="1063"/>
    </location>
</feature>
<dbReference type="GO" id="GO:0005875">
    <property type="term" value="C:microtubule associated complex"/>
    <property type="evidence" value="ECO:0007669"/>
    <property type="project" value="TreeGrafter"/>
</dbReference>
<keyword evidence="9" id="KW-1185">Reference proteome</keyword>
<dbReference type="PROSITE" id="PS50067">
    <property type="entry name" value="KINESIN_MOTOR_2"/>
    <property type="match status" value="1"/>
</dbReference>
<comment type="similarity">
    <text evidence="3">Belongs to the TRAFAC class myosin-kinesin ATPase superfamily. Kinesin family.</text>
</comment>
<dbReference type="GO" id="GO:0007018">
    <property type="term" value="P:microtubule-based movement"/>
    <property type="evidence" value="ECO:0007669"/>
    <property type="project" value="InterPro"/>
</dbReference>